<gene>
    <name evidence="1" type="ORF">SAMN04515671_4281</name>
</gene>
<organism evidence="1 2">
    <name type="scientific">Nakamurella panacisegetis</name>
    <dbReference type="NCBI Taxonomy" id="1090615"/>
    <lineage>
        <taxon>Bacteria</taxon>
        <taxon>Bacillati</taxon>
        <taxon>Actinomycetota</taxon>
        <taxon>Actinomycetes</taxon>
        <taxon>Nakamurellales</taxon>
        <taxon>Nakamurellaceae</taxon>
        <taxon>Nakamurella</taxon>
    </lineage>
</organism>
<reference evidence="1 2" key="1">
    <citation type="submission" date="2016-10" db="EMBL/GenBank/DDBJ databases">
        <authorList>
            <person name="de Groot N.N."/>
        </authorList>
    </citation>
    <scope>NUCLEOTIDE SEQUENCE [LARGE SCALE GENOMIC DNA]</scope>
    <source>
        <strain evidence="2">P4-7,KCTC 19426,CECT 7604</strain>
    </source>
</reference>
<dbReference type="EMBL" id="LT629710">
    <property type="protein sequence ID" value="SDP44995.1"/>
    <property type="molecule type" value="Genomic_DNA"/>
</dbReference>
<protein>
    <submittedName>
        <fullName evidence="1">Uncharacterized protein</fullName>
    </submittedName>
</protein>
<keyword evidence="2" id="KW-1185">Reference proteome</keyword>
<name>A0A1H0STP9_9ACTN</name>
<sequence>MEHEQTYEEHVAELEEYSEAIHDPAITPEEKAELEKVEAAKPLGPDEEI</sequence>
<proteinExistence type="predicted"/>
<evidence type="ECO:0000313" key="1">
    <source>
        <dbReference type="EMBL" id="SDP44995.1"/>
    </source>
</evidence>
<evidence type="ECO:0000313" key="2">
    <source>
        <dbReference type="Proteomes" id="UP000198741"/>
    </source>
</evidence>
<dbReference type="Proteomes" id="UP000198741">
    <property type="component" value="Chromosome I"/>
</dbReference>
<dbReference type="AlphaFoldDB" id="A0A1H0STP9"/>
<dbReference type="RefSeq" id="WP_157695593.1">
    <property type="nucleotide sequence ID" value="NZ_LT629710.1"/>
</dbReference>
<dbReference type="STRING" id="1090615.SAMN04515671_4281"/>
<accession>A0A1H0STP9</accession>